<dbReference type="WBParaSite" id="MhA1_Contig377.frz3.gene1">
    <property type="protein sequence ID" value="MhA1_Contig377.frz3.gene1"/>
    <property type="gene ID" value="MhA1_Contig377.frz3.gene1"/>
</dbReference>
<name>A0A1I8BQ27_MELHA</name>
<evidence type="ECO:0000313" key="7">
    <source>
        <dbReference type="WBParaSite" id="MhA1_Contig377.frz3.gene1"/>
    </source>
</evidence>
<dbReference type="Gene3D" id="2.60.40.3330">
    <property type="match status" value="1"/>
</dbReference>
<feature type="signal peptide" evidence="5">
    <location>
        <begin position="1"/>
        <end position="23"/>
    </location>
</feature>
<organism evidence="6 7">
    <name type="scientific">Meloidogyne hapla</name>
    <name type="common">Root-knot nematode worm</name>
    <dbReference type="NCBI Taxonomy" id="6305"/>
    <lineage>
        <taxon>Eukaryota</taxon>
        <taxon>Metazoa</taxon>
        <taxon>Ecdysozoa</taxon>
        <taxon>Nematoda</taxon>
        <taxon>Chromadorea</taxon>
        <taxon>Rhabditida</taxon>
        <taxon>Tylenchina</taxon>
        <taxon>Tylenchomorpha</taxon>
        <taxon>Tylenchoidea</taxon>
        <taxon>Meloidogynidae</taxon>
        <taxon>Meloidogyninae</taxon>
        <taxon>Meloidogyne</taxon>
    </lineage>
</organism>
<sequence>MNFSFLFIGIFVIIISIISQCNCIQSIRINGTLLCKGKPHAEAIIKLYDDDVLNNDDFLAQEVTDVNGYFVISGKATDLGGKIDPIIKIYHVPKGFVSDGSTPKKTYNYGTIALENQKGKRKCMH</sequence>
<feature type="chain" id="PRO_5009316045" evidence="5">
    <location>
        <begin position="24"/>
        <end position="125"/>
    </location>
</feature>
<dbReference type="AlphaFoldDB" id="A0A1I8BQ27"/>
<evidence type="ECO:0000256" key="4">
    <source>
        <dbReference type="ARBA" id="ARBA00022729"/>
    </source>
</evidence>
<protein>
    <submittedName>
        <fullName evidence="7">Transthyretin-like family-containing protein</fullName>
    </submittedName>
</protein>
<dbReference type="Pfam" id="PF01060">
    <property type="entry name" value="TTR-52"/>
    <property type="match status" value="1"/>
</dbReference>
<dbReference type="GO" id="GO:0009986">
    <property type="term" value="C:cell surface"/>
    <property type="evidence" value="ECO:0007669"/>
    <property type="project" value="InterPro"/>
</dbReference>
<accession>A0A1I8BQ27</accession>
<reference evidence="7" key="1">
    <citation type="submission" date="2016-11" db="UniProtKB">
        <authorList>
            <consortium name="WormBaseParasite"/>
        </authorList>
    </citation>
    <scope>IDENTIFICATION</scope>
</reference>
<evidence type="ECO:0000256" key="3">
    <source>
        <dbReference type="ARBA" id="ARBA00022525"/>
    </source>
</evidence>
<proteinExistence type="inferred from homology"/>
<evidence type="ECO:0000313" key="6">
    <source>
        <dbReference type="Proteomes" id="UP000095281"/>
    </source>
</evidence>
<evidence type="ECO:0000256" key="2">
    <source>
        <dbReference type="ARBA" id="ARBA00010112"/>
    </source>
</evidence>
<evidence type="ECO:0000256" key="1">
    <source>
        <dbReference type="ARBA" id="ARBA00004613"/>
    </source>
</evidence>
<keyword evidence="6" id="KW-1185">Reference proteome</keyword>
<dbReference type="InterPro" id="IPR001534">
    <property type="entry name" value="Transthyretin-like"/>
</dbReference>
<dbReference type="GO" id="GO:0005576">
    <property type="term" value="C:extracellular region"/>
    <property type="evidence" value="ECO:0007669"/>
    <property type="project" value="UniProtKB-SubCell"/>
</dbReference>
<keyword evidence="3" id="KW-0964">Secreted</keyword>
<dbReference type="InterPro" id="IPR038479">
    <property type="entry name" value="Transthyretin-like_sf"/>
</dbReference>
<comment type="similarity">
    <text evidence="2">Belongs to the nematode transthyretin-like family.</text>
</comment>
<dbReference type="Proteomes" id="UP000095281">
    <property type="component" value="Unplaced"/>
</dbReference>
<keyword evidence="4 5" id="KW-0732">Signal</keyword>
<evidence type="ECO:0000256" key="5">
    <source>
        <dbReference type="SAM" id="SignalP"/>
    </source>
</evidence>
<comment type="subcellular location">
    <subcellularLocation>
        <location evidence="1">Secreted</location>
    </subcellularLocation>
</comment>
<dbReference type="PANTHER" id="PTHR21700">
    <property type="entry name" value="TRANSTHYRETIN-LIKE FAMILY PROTEIN-RELATED"/>
    <property type="match status" value="1"/>
</dbReference>